<name>A0A4R0RG39_9APHY</name>
<dbReference type="Proteomes" id="UP000292702">
    <property type="component" value="Unassembled WGS sequence"/>
</dbReference>
<keyword evidence="3 4" id="KW-0067">ATP-binding</keyword>
<dbReference type="GO" id="GO:0030246">
    <property type="term" value="F:carbohydrate binding"/>
    <property type="evidence" value="ECO:0007669"/>
    <property type="project" value="InterPro"/>
</dbReference>
<dbReference type="SUPFAM" id="SSF56112">
    <property type="entry name" value="Protein kinase-like (PK-like)"/>
    <property type="match status" value="1"/>
</dbReference>
<dbReference type="EMBL" id="RWJN01000280">
    <property type="protein sequence ID" value="TCD63709.1"/>
    <property type="molecule type" value="Genomic_DNA"/>
</dbReference>
<evidence type="ECO:0000313" key="7">
    <source>
        <dbReference type="Proteomes" id="UP000292702"/>
    </source>
</evidence>
<dbReference type="InterPro" id="IPR001245">
    <property type="entry name" value="Ser-Thr/Tyr_kinase_cat_dom"/>
</dbReference>
<dbReference type="Gene3D" id="2.60.40.1790">
    <property type="entry name" value="Fungal immunomodulatory protein Fve"/>
    <property type="match status" value="1"/>
</dbReference>
<comment type="caution">
    <text evidence="6">The sequence shown here is derived from an EMBL/GenBank/DDBJ whole genome shotgun (WGS) entry which is preliminary data.</text>
</comment>
<dbReference type="OrthoDB" id="10261027at2759"/>
<proteinExistence type="predicted"/>
<dbReference type="GO" id="GO:0004674">
    <property type="term" value="F:protein serine/threonine kinase activity"/>
    <property type="evidence" value="ECO:0007669"/>
    <property type="project" value="UniProtKB-KW"/>
</dbReference>
<keyword evidence="2 4" id="KW-0547">Nucleotide-binding</keyword>
<dbReference type="SMART" id="SM00220">
    <property type="entry name" value="S_TKc"/>
    <property type="match status" value="1"/>
</dbReference>
<dbReference type="Pfam" id="PF07714">
    <property type="entry name" value="PK_Tyr_Ser-Thr"/>
    <property type="match status" value="1"/>
</dbReference>
<keyword evidence="1" id="KW-0418">Kinase</keyword>
<dbReference type="InterPro" id="IPR059179">
    <property type="entry name" value="MLKL-like_MCAfunc"/>
</dbReference>
<evidence type="ECO:0000313" key="6">
    <source>
        <dbReference type="EMBL" id="TCD63709.1"/>
    </source>
</evidence>
<keyword evidence="1" id="KW-0723">Serine/threonine-protein kinase</keyword>
<dbReference type="PROSITE" id="PS00108">
    <property type="entry name" value="PROTEIN_KINASE_ST"/>
    <property type="match status" value="1"/>
</dbReference>
<keyword evidence="1" id="KW-0808">Transferase</keyword>
<evidence type="ECO:0000256" key="1">
    <source>
        <dbReference type="ARBA" id="ARBA00022527"/>
    </source>
</evidence>
<evidence type="ECO:0000256" key="4">
    <source>
        <dbReference type="PROSITE-ProRule" id="PRU10141"/>
    </source>
</evidence>
<gene>
    <name evidence="6" type="ORF">EIP91_005080</name>
</gene>
<dbReference type="InterPro" id="IPR053742">
    <property type="entry name" value="Fungal_ImmunoLectin_sf"/>
</dbReference>
<dbReference type="InterPro" id="IPR008271">
    <property type="entry name" value="Ser/Thr_kinase_AS"/>
</dbReference>
<dbReference type="PANTHER" id="PTHR44329">
    <property type="entry name" value="SERINE/THREONINE-PROTEIN KINASE TNNI3K-RELATED"/>
    <property type="match status" value="1"/>
</dbReference>
<feature type="binding site" evidence="4">
    <location>
        <position position="298"/>
    </location>
    <ligand>
        <name>ATP</name>
        <dbReference type="ChEBI" id="CHEBI:30616"/>
    </ligand>
</feature>
<dbReference type="SUPFAM" id="SSF101542">
    <property type="entry name" value="Fungal immunomodulatory protein, FIP"/>
    <property type="match status" value="1"/>
</dbReference>
<dbReference type="Pfam" id="PF09259">
    <property type="entry name" value="Fve"/>
    <property type="match status" value="1"/>
</dbReference>
<organism evidence="6 7">
    <name type="scientific">Steccherinum ochraceum</name>
    <dbReference type="NCBI Taxonomy" id="92696"/>
    <lineage>
        <taxon>Eukaryota</taxon>
        <taxon>Fungi</taxon>
        <taxon>Dikarya</taxon>
        <taxon>Basidiomycota</taxon>
        <taxon>Agaricomycotina</taxon>
        <taxon>Agaricomycetes</taxon>
        <taxon>Polyporales</taxon>
        <taxon>Steccherinaceae</taxon>
        <taxon>Steccherinum</taxon>
    </lineage>
</organism>
<dbReference type="InterPro" id="IPR036344">
    <property type="entry name" value="FIP_sf"/>
</dbReference>
<sequence>MRPSNFVRTTGPVTSMKTDATGYTPRVSLNGLPTATPTMAEIATIAGLTITVPGILSGAWTVLKAAYDLYGSVDRRRQQMQVLLDRCGDLIAQIARHLQANRDAAKPTMDEARSLEAACQSVKDIMDVLAKKGFMWCMMHQDKIDNSIAVAERNISDAFSLFNVVAHLDGARFRRELAAARVQDQAVLSRKLEQLSENDQLILSAIQDQNGVHRRLEDLLIAISKHIQDRPRGNTPEDMFLTNAANVLHRISGGRSNLPPDWVLSSLEVEFDQRDLIGQGSFGRIFKGEWNGAVVAIKQMYVEDARELSSKDRKAMLKEVKTWSRLQHPNVLSLYGACLENTVPFLVMKHCQYGNICGYIKKQPQVSEAERVRLSYDVVSGLAYLHSKQIVHADLKGVNVLVGDDHRAVLTDFGLSITLDDIRTRSASSTHHGATQGTLRWMAPECLDGKPSSKAADVYALGITFWEIFSDGDIPLKGVPERDNAAAQLRISTHFLDSAATRPSAPPIPLIPLPLGTESISSERWRSTVSAHRPEWTRGNPPVFVDSVTFPQVLTDKPYTYRVVKGGEDLGVKPSYEVQQDGSQTVNLLEYNQGYGVHETTPVEVYAVDPDDERETLVAEWNNPKRR</sequence>
<evidence type="ECO:0000256" key="2">
    <source>
        <dbReference type="ARBA" id="ARBA00022741"/>
    </source>
</evidence>
<dbReference type="GO" id="GO:0005524">
    <property type="term" value="F:ATP binding"/>
    <property type="evidence" value="ECO:0007669"/>
    <property type="project" value="UniProtKB-UniRule"/>
</dbReference>
<dbReference type="InterPro" id="IPR011009">
    <property type="entry name" value="Kinase-like_dom_sf"/>
</dbReference>
<dbReference type="InterPro" id="IPR051681">
    <property type="entry name" value="Ser/Thr_Kinases-Pseudokinases"/>
</dbReference>
<protein>
    <recommendedName>
        <fullName evidence="5">Protein kinase domain-containing protein</fullName>
    </recommendedName>
</protein>
<dbReference type="PROSITE" id="PS00107">
    <property type="entry name" value="PROTEIN_KINASE_ATP"/>
    <property type="match status" value="1"/>
</dbReference>
<dbReference type="AlphaFoldDB" id="A0A4R0RG39"/>
<accession>A0A4R0RG39</accession>
<dbReference type="InterPro" id="IPR015339">
    <property type="entry name" value="Immunomodulatory_FIP-Fve_fun"/>
</dbReference>
<dbReference type="InterPro" id="IPR000719">
    <property type="entry name" value="Prot_kinase_dom"/>
</dbReference>
<dbReference type="STRING" id="92696.A0A4R0RG39"/>
<dbReference type="GO" id="GO:0002682">
    <property type="term" value="P:regulation of immune system process"/>
    <property type="evidence" value="ECO:0007669"/>
    <property type="project" value="InterPro"/>
</dbReference>
<keyword evidence="7" id="KW-1185">Reference proteome</keyword>
<dbReference type="Gene3D" id="1.10.510.10">
    <property type="entry name" value="Transferase(Phosphotransferase) domain 1"/>
    <property type="match status" value="1"/>
</dbReference>
<reference evidence="6 7" key="1">
    <citation type="submission" date="2018-11" db="EMBL/GenBank/DDBJ databases">
        <title>Genome assembly of Steccherinum ochraceum LE-BIN_3174, the white-rot fungus of the Steccherinaceae family (The Residual Polyporoid clade, Polyporales, Basidiomycota).</title>
        <authorList>
            <person name="Fedorova T.V."/>
            <person name="Glazunova O.A."/>
            <person name="Landesman E.O."/>
            <person name="Moiseenko K.V."/>
            <person name="Psurtseva N.V."/>
            <person name="Savinova O.S."/>
            <person name="Shakhova N.V."/>
            <person name="Tyazhelova T.V."/>
            <person name="Vasina D.V."/>
        </authorList>
    </citation>
    <scope>NUCLEOTIDE SEQUENCE [LARGE SCALE GENOMIC DNA]</scope>
    <source>
        <strain evidence="6 7">LE-BIN_3174</strain>
    </source>
</reference>
<dbReference type="InterPro" id="IPR017441">
    <property type="entry name" value="Protein_kinase_ATP_BS"/>
</dbReference>
<evidence type="ECO:0000256" key="3">
    <source>
        <dbReference type="ARBA" id="ARBA00022840"/>
    </source>
</evidence>
<feature type="domain" description="Protein kinase" evidence="5">
    <location>
        <begin position="271"/>
        <end position="627"/>
    </location>
</feature>
<dbReference type="PROSITE" id="PS50011">
    <property type="entry name" value="PROTEIN_KINASE_DOM"/>
    <property type="match status" value="1"/>
</dbReference>
<dbReference type="PRINTS" id="PR00109">
    <property type="entry name" value="TYRKINASE"/>
</dbReference>
<dbReference type="CDD" id="cd21037">
    <property type="entry name" value="MLKL_NTD"/>
    <property type="match status" value="1"/>
</dbReference>
<evidence type="ECO:0000259" key="5">
    <source>
        <dbReference type="PROSITE" id="PS50011"/>
    </source>
</evidence>